<proteinExistence type="predicted"/>
<comment type="caution">
    <text evidence="1">The sequence shown here is derived from an EMBL/GenBank/DDBJ whole genome shotgun (WGS) entry which is preliminary data.</text>
</comment>
<dbReference type="Proteomes" id="UP000657006">
    <property type="component" value="Unassembled WGS sequence"/>
</dbReference>
<organism evidence="1 2">
    <name type="scientific">Bianquea renquensis</name>
    <dbReference type="NCBI Taxonomy" id="2763661"/>
    <lineage>
        <taxon>Bacteria</taxon>
        <taxon>Bacillati</taxon>
        <taxon>Bacillota</taxon>
        <taxon>Clostridia</taxon>
        <taxon>Eubacteriales</taxon>
        <taxon>Bianqueaceae</taxon>
        <taxon>Bianquea</taxon>
    </lineage>
</organism>
<evidence type="ECO:0000313" key="1">
    <source>
        <dbReference type="EMBL" id="MBC8542558.1"/>
    </source>
</evidence>
<dbReference type="RefSeq" id="WP_177713548.1">
    <property type="nucleotide sequence ID" value="NZ_JACRSQ010000003.1"/>
</dbReference>
<sequence>MEKQFIQEEHFFLKAVEKAAISFPISREAAVKKADGICVKTDFDQCTPLQEILAKLGPNEIENYTQLRQAYLSASAAELKEKLGY</sequence>
<accession>A0A926DP27</accession>
<keyword evidence="2" id="KW-1185">Reference proteome</keyword>
<dbReference type="AlphaFoldDB" id="A0A926DP27"/>
<reference evidence="1" key="1">
    <citation type="submission" date="2020-08" db="EMBL/GenBank/DDBJ databases">
        <title>Genome public.</title>
        <authorList>
            <person name="Liu C."/>
            <person name="Sun Q."/>
        </authorList>
    </citation>
    <scope>NUCLEOTIDE SEQUENCE</scope>
    <source>
        <strain evidence="1">NSJ-32</strain>
    </source>
</reference>
<protein>
    <submittedName>
        <fullName evidence="1">Uncharacterized protein</fullName>
    </submittedName>
</protein>
<name>A0A926DP27_9FIRM</name>
<gene>
    <name evidence="1" type="ORF">H8730_03220</name>
</gene>
<dbReference type="EMBL" id="JACRSQ010000003">
    <property type="protein sequence ID" value="MBC8542558.1"/>
    <property type="molecule type" value="Genomic_DNA"/>
</dbReference>
<evidence type="ECO:0000313" key="2">
    <source>
        <dbReference type="Proteomes" id="UP000657006"/>
    </source>
</evidence>